<proteinExistence type="predicted"/>
<dbReference type="Proteomes" id="UP000326287">
    <property type="component" value="Chromosome"/>
</dbReference>
<dbReference type="Gene3D" id="1.10.10.10">
    <property type="entry name" value="Winged helix-like DNA-binding domain superfamily/Winged helix DNA-binding domain"/>
    <property type="match status" value="1"/>
</dbReference>
<dbReference type="PANTHER" id="PTHR30319:SF1">
    <property type="entry name" value="TRANSCRIPTIONAL REPRESSOR PAAX"/>
    <property type="match status" value="1"/>
</dbReference>
<dbReference type="GO" id="GO:0006351">
    <property type="term" value="P:DNA-templated transcription"/>
    <property type="evidence" value="ECO:0007669"/>
    <property type="project" value="TreeGrafter"/>
</dbReference>
<protein>
    <submittedName>
        <fullName evidence="1">PaaX</fullName>
    </submittedName>
</protein>
<sequence length="264" mass="29683">MFDAENPSPKRLVLSLLSAPSLPEVGVGLLLRWGELFEIDAATMRVTVGRLTRQGLLSSPQRGIYRMGPEGELIASTARDWVNAETRIGPWRGGWIAVHTSHLGRVNRTALRARERAFRLNGFAEYVTGLWYRPANLRESSSATRARLLSLGLEPEAIVMQSEDMPGVSEKELFALWPREYLETAYISHITNMQESTDRAGKLPLPEATRETLLVGEAVIRQINADPLLPDAIVDGRNRRRMINAMVRYNKFGQDIWQQFVSNG</sequence>
<dbReference type="OrthoDB" id="6380574at2"/>
<evidence type="ECO:0000313" key="1">
    <source>
        <dbReference type="EMBL" id="QFU75795.1"/>
    </source>
</evidence>
<dbReference type="RefSeq" id="WP_152661902.1">
    <property type="nucleotide sequence ID" value="NZ_CP036422.1"/>
</dbReference>
<evidence type="ECO:0000313" key="2">
    <source>
        <dbReference type="Proteomes" id="UP000326287"/>
    </source>
</evidence>
<dbReference type="EMBL" id="CP036422">
    <property type="protein sequence ID" value="QFU75795.1"/>
    <property type="molecule type" value="Genomic_DNA"/>
</dbReference>
<organism evidence="1 2">
    <name type="scientific">Halioglobus maricola</name>
    <dbReference type="NCBI Taxonomy" id="2601894"/>
    <lineage>
        <taxon>Bacteria</taxon>
        <taxon>Pseudomonadati</taxon>
        <taxon>Pseudomonadota</taxon>
        <taxon>Gammaproteobacteria</taxon>
        <taxon>Cellvibrionales</taxon>
        <taxon>Halieaceae</taxon>
        <taxon>Halioglobus</taxon>
    </lineage>
</organism>
<dbReference type="PANTHER" id="PTHR30319">
    <property type="entry name" value="PHENYLACETIC ACID REGULATOR-RELATED TRANSCRIPTIONAL REPRESSOR"/>
    <property type="match status" value="1"/>
</dbReference>
<dbReference type="AlphaFoldDB" id="A0A5P9NJT9"/>
<dbReference type="InterPro" id="IPR036388">
    <property type="entry name" value="WH-like_DNA-bd_sf"/>
</dbReference>
<reference evidence="1 2" key="1">
    <citation type="submission" date="2019-02" db="EMBL/GenBank/DDBJ databases">
        <authorList>
            <person name="Li S.-H."/>
        </authorList>
    </citation>
    <scope>NUCLEOTIDE SEQUENCE [LARGE SCALE GENOMIC DNA]</scope>
    <source>
        <strain evidence="1 2">IMCC14385</strain>
    </source>
</reference>
<accession>A0A5P9NJT9</accession>
<keyword evidence="2" id="KW-1185">Reference proteome</keyword>
<name>A0A5P9NJT9_9GAMM</name>
<dbReference type="Gene3D" id="3.30.70.2650">
    <property type="match status" value="1"/>
</dbReference>
<gene>
    <name evidence="1" type="ORF">EY643_09060</name>
</gene>
<dbReference type="KEGG" id="halc:EY643_09060"/>